<dbReference type="EMBL" id="JAAXPN010000007">
    <property type="protein sequence ID" value="NKZ24562.1"/>
    <property type="molecule type" value="Genomic_DNA"/>
</dbReference>
<evidence type="ECO:0000256" key="3">
    <source>
        <dbReference type="ARBA" id="ARBA00013025"/>
    </source>
</evidence>
<dbReference type="RefSeq" id="WP_168722353.1">
    <property type="nucleotide sequence ID" value="NZ_JAAXPN010000007.1"/>
</dbReference>
<dbReference type="Pfam" id="PF08245">
    <property type="entry name" value="Mur_ligase_M"/>
    <property type="match status" value="1"/>
</dbReference>
<dbReference type="NCBIfam" id="TIGR01499">
    <property type="entry name" value="folC"/>
    <property type="match status" value="1"/>
</dbReference>
<name>A0A7X6N3D2_9LACO</name>
<comment type="catalytic activity">
    <reaction evidence="10">
        <text>(6S)-5,6,7,8-tetrahydrofolyl-(gamma-L-Glu)(n) + L-glutamate + ATP = (6S)-5,6,7,8-tetrahydrofolyl-(gamma-L-Glu)(n+1) + ADP + phosphate + H(+)</text>
        <dbReference type="Rhea" id="RHEA:10580"/>
        <dbReference type="Rhea" id="RHEA-COMP:14738"/>
        <dbReference type="Rhea" id="RHEA-COMP:14740"/>
        <dbReference type="ChEBI" id="CHEBI:15378"/>
        <dbReference type="ChEBI" id="CHEBI:29985"/>
        <dbReference type="ChEBI" id="CHEBI:30616"/>
        <dbReference type="ChEBI" id="CHEBI:43474"/>
        <dbReference type="ChEBI" id="CHEBI:141005"/>
        <dbReference type="ChEBI" id="CHEBI:456216"/>
        <dbReference type="EC" id="6.3.2.17"/>
    </reaction>
</comment>
<keyword evidence="5" id="KW-0479">Metal-binding</keyword>
<keyword evidence="15" id="KW-1185">Reference proteome</keyword>
<feature type="domain" description="Mur ligase C-terminal" evidence="12">
    <location>
        <begin position="310"/>
        <end position="431"/>
    </location>
</feature>
<dbReference type="PANTHER" id="PTHR11136">
    <property type="entry name" value="FOLYLPOLYGLUTAMATE SYNTHASE-RELATED"/>
    <property type="match status" value="1"/>
</dbReference>
<evidence type="ECO:0000313" key="14">
    <source>
        <dbReference type="EMBL" id="NKZ24562.1"/>
    </source>
</evidence>
<dbReference type="InterPro" id="IPR036615">
    <property type="entry name" value="Mur_ligase_C_dom_sf"/>
</dbReference>
<dbReference type="Gene3D" id="3.90.190.20">
    <property type="entry name" value="Mur ligase, C-terminal domain"/>
    <property type="match status" value="1"/>
</dbReference>
<dbReference type="InterPro" id="IPR001645">
    <property type="entry name" value="Folylpolyglutamate_synth"/>
</dbReference>
<proteinExistence type="inferred from homology"/>
<dbReference type="PANTHER" id="PTHR11136:SF0">
    <property type="entry name" value="DIHYDROFOLATE SYNTHETASE-RELATED"/>
    <property type="match status" value="1"/>
</dbReference>
<dbReference type="Pfam" id="PF02875">
    <property type="entry name" value="Mur_ligase_C"/>
    <property type="match status" value="1"/>
</dbReference>
<dbReference type="EC" id="6.3.2.17" evidence="3"/>
<feature type="domain" description="Mur ligase central" evidence="13">
    <location>
        <begin position="46"/>
        <end position="282"/>
    </location>
</feature>
<gene>
    <name evidence="14" type="ORF">HF964_07110</name>
</gene>
<dbReference type="GO" id="GO:0005524">
    <property type="term" value="F:ATP binding"/>
    <property type="evidence" value="ECO:0007669"/>
    <property type="project" value="UniProtKB-KW"/>
</dbReference>
<dbReference type="GO" id="GO:0046872">
    <property type="term" value="F:metal ion binding"/>
    <property type="evidence" value="ECO:0007669"/>
    <property type="project" value="UniProtKB-KW"/>
</dbReference>
<evidence type="ECO:0000256" key="9">
    <source>
        <dbReference type="ARBA" id="ARBA00030592"/>
    </source>
</evidence>
<keyword evidence="6 11" id="KW-0547">Nucleotide-binding</keyword>
<evidence type="ECO:0000256" key="11">
    <source>
        <dbReference type="PIRNR" id="PIRNR001563"/>
    </source>
</evidence>
<dbReference type="Gene3D" id="3.40.1190.10">
    <property type="entry name" value="Mur-like, catalytic domain"/>
    <property type="match status" value="1"/>
</dbReference>
<dbReference type="InterPro" id="IPR036565">
    <property type="entry name" value="Mur-like_cat_sf"/>
</dbReference>
<evidence type="ECO:0000313" key="15">
    <source>
        <dbReference type="Proteomes" id="UP000549765"/>
    </source>
</evidence>
<keyword evidence="7 11" id="KW-0067">ATP-binding</keyword>
<evidence type="ECO:0000256" key="4">
    <source>
        <dbReference type="ARBA" id="ARBA00022598"/>
    </source>
</evidence>
<dbReference type="SUPFAM" id="SSF53623">
    <property type="entry name" value="MurD-like peptide ligases, catalytic domain"/>
    <property type="match status" value="1"/>
</dbReference>
<evidence type="ECO:0000256" key="5">
    <source>
        <dbReference type="ARBA" id="ARBA00022723"/>
    </source>
</evidence>
<dbReference type="InterPro" id="IPR004101">
    <property type="entry name" value="Mur_ligase_C"/>
</dbReference>
<dbReference type="GO" id="GO:0004326">
    <property type="term" value="F:tetrahydrofolylpolyglutamate synthase activity"/>
    <property type="evidence" value="ECO:0007669"/>
    <property type="project" value="UniProtKB-EC"/>
</dbReference>
<evidence type="ECO:0000259" key="13">
    <source>
        <dbReference type="Pfam" id="PF08245"/>
    </source>
</evidence>
<evidence type="ECO:0000256" key="7">
    <source>
        <dbReference type="ARBA" id="ARBA00022840"/>
    </source>
</evidence>
<dbReference type="FunFam" id="3.40.1190.10:FF:000011">
    <property type="entry name" value="Folylpolyglutamate synthase/dihydrofolate synthase"/>
    <property type="match status" value="1"/>
</dbReference>
<dbReference type="GO" id="GO:0005737">
    <property type="term" value="C:cytoplasm"/>
    <property type="evidence" value="ECO:0007669"/>
    <property type="project" value="TreeGrafter"/>
</dbReference>
<keyword evidence="4 11" id="KW-0436">Ligase</keyword>
<evidence type="ECO:0000259" key="12">
    <source>
        <dbReference type="Pfam" id="PF02875"/>
    </source>
</evidence>
<keyword evidence="8" id="KW-0460">Magnesium</keyword>
<dbReference type="GO" id="GO:0008841">
    <property type="term" value="F:dihydrofolate synthase activity"/>
    <property type="evidence" value="ECO:0007669"/>
    <property type="project" value="TreeGrafter"/>
</dbReference>
<accession>A0A7X6N3D2</accession>
<comment type="caution">
    <text evidence="14">The sequence shown here is derived from an EMBL/GenBank/DDBJ whole genome shotgun (WGS) entry which is preliminary data.</text>
</comment>
<evidence type="ECO:0000256" key="10">
    <source>
        <dbReference type="ARBA" id="ARBA00047493"/>
    </source>
</evidence>
<dbReference type="AlphaFoldDB" id="A0A7X6N3D2"/>
<organism evidence="14 15">
    <name type="scientific">Periweissella fabalis</name>
    <dbReference type="NCBI Taxonomy" id="1070421"/>
    <lineage>
        <taxon>Bacteria</taxon>
        <taxon>Bacillati</taxon>
        <taxon>Bacillota</taxon>
        <taxon>Bacilli</taxon>
        <taxon>Lactobacillales</taxon>
        <taxon>Lactobacillaceae</taxon>
        <taxon>Periweissella</taxon>
    </lineage>
</organism>
<evidence type="ECO:0000256" key="1">
    <source>
        <dbReference type="ARBA" id="ARBA00001946"/>
    </source>
</evidence>
<evidence type="ECO:0000256" key="6">
    <source>
        <dbReference type="ARBA" id="ARBA00022741"/>
    </source>
</evidence>
<dbReference type="InterPro" id="IPR013221">
    <property type="entry name" value="Mur_ligase_cen"/>
</dbReference>
<comment type="cofactor">
    <cofactor evidence="1">
        <name>Mg(2+)</name>
        <dbReference type="ChEBI" id="CHEBI:18420"/>
    </cofactor>
</comment>
<dbReference type="Proteomes" id="UP000549765">
    <property type="component" value="Unassembled WGS sequence"/>
</dbReference>
<protein>
    <recommendedName>
        <fullName evidence="3">tetrahydrofolate synthase</fullName>
        <ecNumber evidence="3">6.3.2.17</ecNumber>
    </recommendedName>
    <alternativeName>
        <fullName evidence="9">Tetrahydrofolylpolyglutamate synthase</fullName>
    </alternativeName>
</protein>
<evidence type="ECO:0000256" key="8">
    <source>
        <dbReference type="ARBA" id="ARBA00022842"/>
    </source>
</evidence>
<comment type="similarity">
    <text evidence="2 11">Belongs to the folylpolyglutamate synthase family.</text>
</comment>
<sequence>MVTTYAEAIDFIHGRMVWKKTPTFDRMDALLDALGNPQNTIKGIHITGTNGKGSTTAYLRDILINSGLSVGTYTSPFITKFNERISVNGEMISDTELLELVQQIEPFVIAMDASESEGGPTEFEVITAMMFLYFATHPVDIVIIEVGIGGLFDSTNVFTPILSIITSVGYDHMHVLGNSLTAIAQQKAAIIKPHVPVIYGGHADDEAGTVIKATAHQLNVPFWSFDDMTITLEKGQNIWHEAFNWTLKDDILSMINSRHLTDLEVNMLGKYQVENASLAILAFYYLTSIDFVTFNETVLFNSLKGTHWPGRFETLQIKPRIVIDGAHNVAAINGLQELFKRKFNQVDKITVIFAALADKEFAKMANELAQIPNVELIATEFIGPGKRTVVNEDEVAIQVNQPIKTASNWQDALKIAAKTTTENGFILLTGSLYFVSEVRAYFAEKNKYFG</sequence>
<dbReference type="SUPFAM" id="SSF53244">
    <property type="entry name" value="MurD-like peptide ligases, peptide-binding domain"/>
    <property type="match status" value="1"/>
</dbReference>
<evidence type="ECO:0000256" key="2">
    <source>
        <dbReference type="ARBA" id="ARBA00008276"/>
    </source>
</evidence>
<reference evidence="14 15" key="1">
    <citation type="submission" date="2020-04" db="EMBL/GenBank/DDBJ databases">
        <title>MicrobeNet Type strains.</title>
        <authorList>
            <person name="Nicholson A.C."/>
        </authorList>
    </citation>
    <scope>NUCLEOTIDE SEQUENCE [LARGE SCALE GENOMIC DNA]</scope>
    <source>
        <strain evidence="14 15">CCUG 61472</strain>
    </source>
</reference>
<dbReference type="PIRSF" id="PIRSF001563">
    <property type="entry name" value="Folylpolyglu_synth"/>
    <property type="match status" value="1"/>
</dbReference>